<comment type="caution">
    <text evidence="1">The sequence shown here is derived from an EMBL/GenBank/DDBJ whole genome shotgun (WGS) entry which is preliminary data.</text>
</comment>
<sequence>TAAIKARIEAARADQDALRAKLEAKRRRLGISVN</sequence>
<proteinExistence type="predicted"/>
<organism evidence="1 2">
    <name type="scientific">Kipferlia bialata</name>
    <dbReference type="NCBI Taxonomy" id="797122"/>
    <lineage>
        <taxon>Eukaryota</taxon>
        <taxon>Metamonada</taxon>
        <taxon>Carpediemonas-like organisms</taxon>
        <taxon>Kipferlia</taxon>
    </lineage>
</organism>
<gene>
    <name evidence="1" type="ORF">KIPB_014214</name>
</gene>
<keyword evidence="2" id="KW-1185">Reference proteome</keyword>
<name>A0A391P262_9EUKA</name>
<protein>
    <submittedName>
        <fullName evidence="1">Uncharacterized protein</fullName>
    </submittedName>
</protein>
<accession>A0A391P262</accession>
<evidence type="ECO:0000313" key="1">
    <source>
        <dbReference type="EMBL" id="GCA64419.1"/>
    </source>
</evidence>
<dbReference type="Proteomes" id="UP000265618">
    <property type="component" value="Unassembled WGS sequence"/>
</dbReference>
<dbReference type="EMBL" id="BDIP01007174">
    <property type="protein sequence ID" value="GCA64419.1"/>
    <property type="molecule type" value="Genomic_DNA"/>
</dbReference>
<reference evidence="1 2" key="1">
    <citation type="journal article" date="2018" name="PLoS ONE">
        <title>The draft genome of Kipferlia bialata reveals reductive genome evolution in fornicate parasites.</title>
        <authorList>
            <person name="Tanifuji G."/>
            <person name="Takabayashi S."/>
            <person name="Kume K."/>
            <person name="Takagi M."/>
            <person name="Nakayama T."/>
            <person name="Kamikawa R."/>
            <person name="Inagaki Y."/>
            <person name="Hashimoto T."/>
        </authorList>
    </citation>
    <scope>NUCLEOTIDE SEQUENCE [LARGE SCALE GENOMIC DNA]</scope>
    <source>
        <strain evidence="1">NY0173</strain>
    </source>
</reference>
<evidence type="ECO:0000313" key="2">
    <source>
        <dbReference type="Proteomes" id="UP000265618"/>
    </source>
</evidence>
<dbReference type="AlphaFoldDB" id="A0A391P262"/>
<feature type="non-terminal residue" evidence="1">
    <location>
        <position position="1"/>
    </location>
</feature>